<dbReference type="Proteomes" id="UP000248039">
    <property type="component" value="Unassembled WGS sequence"/>
</dbReference>
<evidence type="ECO:0000256" key="1">
    <source>
        <dbReference type="SAM" id="MobiDB-lite"/>
    </source>
</evidence>
<feature type="compositionally biased region" description="Gly residues" evidence="1">
    <location>
        <begin position="98"/>
        <end position="117"/>
    </location>
</feature>
<feature type="region of interest" description="Disordered" evidence="1">
    <location>
        <begin position="76"/>
        <end position="117"/>
    </location>
</feature>
<evidence type="ECO:0000256" key="2">
    <source>
        <dbReference type="SAM" id="Phobius"/>
    </source>
</evidence>
<evidence type="ECO:0000313" key="3">
    <source>
        <dbReference type="EMBL" id="PYC88537.1"/>
    </source>
</evidence>
<dbReference type="AlphaFoldDB" id="A0A2V4P1D9"/>
<sequence>MDFEEQLSRELGEEVERLGPPVHEMVAEAGRQGLRLRRRRRQQIAGSLAVVAALATTGTVLGLERGVVPASAAVQPAGPAAGGSPTGGSPAPVPTGTGVAGGAPSAGGSPTAGGSAGAGTMPLGGDAMLAVLSGLLPADAKLANYHAGQPDWAQLPGAPGFSVEVDSGQGPVWVAVSVRDRVTGLPATDCNTTGSTGDSRPDCTPGTQHDGSTIQAIGDWDGPADCSPVELDVKHTDQVAVRLTLRTCVSRAGALVPTHKPVQTLAPWANPVTSSHNWQPQVPASLAAQGGALAKSIPTVN</sequence>
<keyword evidence="4" id="KW-1185">Reference proteome</keyword>
<feature type="compositionally biased region" description="Low complexity" evidence="1">
    <location>
        <begin position="87"/>
        <end position="97"/>
    </location>
</feature>
<reference evidence="3 4" key="1">
    <citation type="submission" date="2018-03" db="EMBL/GenBank/DDBJ databases">
        <title>Bioinformatic expansion and discovery of thiopeptide antibiotics.</title>
        <authorList>
            <person name="Schwalen C.J."/>
            <person name="Hudson G.A."/>
            <person name="Mitchell D.A."/>
        </authorList>
    </citation>
    <scope>NUCLEOTIDE SEQUENCE [LARGE SCALE GENOMIC DNA]</scope>
    <source>
        <strain evidence="3 4">ATCC 21389</strain>
    </source>
</reference>
<comment type="caution">
    <text evidence="3">The sequence shown here is derived from an EMBL/GenBank/DDBJ whole genome shotgun (WGS) entry which is preliminary data.</text>
</comment>
<accession>A0A2V4P1D9</accession>
<organism evidence="3 4">
    <name type="scientific">Streptomyces tateyamensis</name>
    <dbReference type="NCBI Taxonomy" id="565073"/>
    <lineage>
        <taxon>Bacteria</taxon>
        <taxon>Bacillati</taxon>
        <taxon>Actinomycetota</taxon>
        <taxon>Actinomycetes</taxon>
        <taxon>Kitasatosporales</taxon>
        <taxon>Streptomycetaceae</taxon>
        <taxon>Streptomyces</taxon>
    </lineage>
</organism>
<feature type="region of interest" description="Disordered" evidence="1">
    <location>
        <begin position="1"/>
        <end position="20"/>
    </location>
</feature>
<feature type="compositionally biased region" description="Basic and acidic residues" evidence="1">
    <location>
        <begin position="1"/>
        <end position="17"/>
    </location>
</feature>
<keyword evidence="2" id="KW-1133">Transmembrane helix</keyword>
<dbReference type="EMBL" id="PYBW01000001">
    <property type="protein sequence ID" value="PYC88537.1"/>
    <property type="molecule type" value="Genomic_DNA"/>
</dbReference>
<protein>
    <submittedName>
        <fullName evidence="3">Uncharacterized protein</fullName>
    </submittedName>
</protein>
<gene>
    <name evidence="3" type="ORF">C7C46_00195</name>
</gene>
<feature type="compositionally biased region" description="Polar residues" evidence="1">
    <location>
        <begin position="189"/>
        <end position="198"/>
    </location>
</feature>
<keyword evidence="2" id="KW-0812">Transmembrane</keyword>
<feature type="region of interest" description="Disordered" evidence="1">
    <location>
        <begin position="188"/>
        <end position="209"/>
    </location>
</feature>
<keyword evidence="2" id="KW-0472">Membrane</keyword>
<feature type="transmembrane region" description="Helical" evidence="2">
    <location>
        <begin position="44"/>
        <end position="63"/>
    </location>
</feature>
<evidence type="ECO:0000313" key="4">
    <source>
        <dbReference type="Proteomes" id="UP000248039"/>
    </source>
</evidence>
<name>A0A2V4P1D9_9ACTN</name>
<proteinExistence type="predicted"/>